<accession>A0A6P4Z0N4</accession>
<evidence type="ECO:0000256" key="6">
    <source>
        <dbReference type="SAM" id="MobiDB-lite"/>
    </source>
</evidence>
<proteinExistence type="inferred from homology"/>
<comment type="similarity">
    <text evidence="2">Belongs to the CD225/Dispanin family.</text>
</comment>
<dbReference type="OrthoDB" id="5989578at2759"/>
<sequence>MADEKKGGVDTQPPAQPVPAYGGPPPYPQGQPPPQGAYGQAPPPYQVQPTTYVFTNTAGQQPAYVQHVGPGQVLHTGPVPNDYLVFAIITTICCFWPTGICAILKAVETRDLIARGDITHANETSRKARMFSILTLCIGLFLVLGVIVYMIVLFTVLLPRWVHDGP</sequence>
<dbReference type="InterPro" id="IPR051423">
    <property type="entry name" value="CD225/Dispanin"/>
</dbReference>
<keyword evidence="3 7" id="KW-0812">Transmembrane</keyword>
<protein>
    <submittedName>
        <fullName evidence="9">Proline-rich transmembrane protein 1-like</fullName>
    </submittedName>
</protein>
<evidence type="ECO:0000313" key="8">
    <source>
        <dbReference type="Proteomes" id="UP000515135"/>
    </source>
</evidence>
<feature type="transmembrane region" description="Helical" evidence="7">
    <location>
        <begin position="128"/>
        <end position="158"/>
    </location>
</feature>
<evidence type="ECO:0000256" key="5">
    <source>
        <dbReference type="ARBA" id="ARBA00023136"/>
    </source>
</evidence>
<dbReference type="PANTHER" id="PTHR14948">
    <property type="entry name" value="NG5"/>
    <property type="match status" value="1"/>
</dbReference>
<evidence type="ECO:0000256" key="2">
    <source>
        <dbReference type="ARBA" id="ARBA00006843"/>
    </source>
</evidence>
<evidence type="ECO:0000256" key="7">
    <source>
        <dbReference type="SAM" id="Phobius"/>
    </source>
</evidence>
<comment type="subcellular location">
    <subcellularLocation>
        <location evidence="1">Membrane</location>
    </subcellularLocation>
</comment>
<evidence type="ECO:0000256" key="4">
    <source>
        <dbReference type="ARBA" id="ARBA00022989"/>
    </source>
</evidence>
<name>A0A6P4Z0N4_BRABE</name>
<dbReference type="Proteomes" id="UP000515135">
    <property type="component" value="Unplaced"/>
</dbReference>
<keyword evidence="5 7" id="KW-0472">Membrane</keyword>
<dbReference type="KEGG" id="bbel:109474251"/>
<reference evidence="9" key="1">
    <citation type="submission" date="2025-08" db="UniProtKB">
        <authorList>
            <consortium name="RefSeq"/>
        </authorList>
    </citation>
    <scope>IDENTIFICATION</scope>
    <source>
        <tissue evidence="9">Gonad</tissue>
    </source>
</reference>
<feature type="region of interest" description="Disordered" evidence="6">
    <location>
        <begin position="1"/>
        <end position="42"/>
    </location>
</feature>
<dbReference type="PANTHER" id="PTHR14948:SF25">
    <property type="entry name" value="DUF4190 DOMAIN-CONTAINING PROTEIN"/>
    <property type="match status" value="1"/>
</dbReference>
<dbReference type="InterPro" id="IPR007593">
    <property type="entry name" value="CD225/Dispanin_fam"/>
</dbReference>
<dbReference type="AlphaFoldDB" id="A0A6P4Z0N4"/>
<organism evidence="8 9">
    <name type="scientific">Branchiostoma belcheri</name>
    <name type="common">Amphioxus</name>
    <dbReference type="NCBI Taxonomy" id="7741"/>
    <lineage>
        <taxon>Eukaryota</taxon>
        <taxon>Metazoa</taxon>
        <taxon>Chordata</taxon>
        <taxon>Cephalochordata</taxon>
        <taxon>Leptocardii</taxon>
        <taxon>Amphioxiformes</taxon>
        <taxon>Branchiostomatidae</taxon>
        <taxon>Branchiostoma</taxon>
    </lineage>
</organism>
<keyword evidence="8" id="KW-1185">Reference proteome</keyword>
<dbReference type="Pfam" id="PF04505">
    <property type="entry name" value="CD225"/>
    <property type="match status" value="1"/>
</dbReference>
<dbReference type="GeneID" id="109474251"/>
<evidence type="ECO:0000313" key="9">
    <source>
        <dbReference type="RefSeq" id="XP_019630083.1"/>
    </source>
</evidence>
<gene>
    <name evidence="9" type="primary">LOC109474251</name>
</gene>
<dbReference type="GO" id="GO:0016020">
    <property type="term" value="C:membrane"/>
    <property type="evidence" value="ECO:0007669"/>
    <property type="project" value="UniProtKB-SubCell"/>
</dbReference>
<feature type="compositionally biased region" description="Pro residues" evidence="6">
    <location>
        <begin position="14"/>
        <end position="42"/>
    </location>
</feature>
<keyword evidence="4 7" id="KW-1133">Transmembrane helix</keyword>
<dbReference type="RefSeq" id="XP_019630083.1">
    <property type="nucleotide sequence ID" value="XM_019774524.1"/>
</dbReference>
<feature type="transmembrane region" description="Helical" evidence="7">
    <location>
        <begin position="83"/>
        <end position="107"/>
    </location>
</feature>
<evidence type="ECO:0000256" key="1">
    <source>
        <dbReference type="ARBA" id="ARBA00004370"/>
    </source>
</evidence>
<evidence type="ECO:0000256" key="3">
    <source>
        <dbReference type="ARBA" id="ARBA00022692"/>
    </source>
</evidence>